<dbReference type="InterPro" id="IPR000182">
    <property type="entry name" value="GNAT_dom"/>
</dbReference>
<dbReference type="Proteomes" id="UP001408356">
    <property type="component" value="Unassembled WGS sequence"/>
</dbReference>
<dbReference type="Gene3D" id="3.40.630.30">
    <property type="match status" value="1"/>
</dbReference>
<accession>A0ABR2UTV9</accession>
<evidence type="ECO:0000256" key="2">
    <source>
        <dbReference type="ARBA" id="ARBA00023315"/>
    </source>
</evidence>
<dbReference type="PANTHER" id="PTHR43792">
    <property type="entry name" value="GNAT FAMILY, PUTATIVE (AFU_ORTHOLOGUE AFUA_3G00765)-RELATED-RELATED"/>
    <property type="match status" value="1"/>
</dbReference>
<dbReference type="SUPFAM" id="SSF55729">
    <property type="entry name" value="Acyl-CoA N-acyltransferases (Nat)"/>
    <property type="match status" value="1"/>
</dbReference>
<dbReference type="InterPro" id="IPR016181">
    <property type="entry name" value="Acyl_CoA_acyltransferase"/>
</dbReference>
<comment type="caution">
    <text evidence="5">The sequence shown here is derived from an EMBL/GenBank/DDBJ whole genome shotgun (WGS) entry which is preliminary data.</text>
</comment>
<evidence type="ECO:0000259" key="4">
    <source>
        <dbReference type="PROSITE" id="PS51186"/>
    </source>
</evidence>
<keyword evidence="2" id="KW-0012">Acyltransferase</keyword>
<keyword evidence="1" id="KW-0808">Transferase</keyword>
<name>A0ABR2UTV9_9PEZI</name>
<comment type="similarity">
    <text evidence="3">Belongs to the acetyltransferase family. RimJ subfamily.</text>
</comment>
<evidence type="ECO:0000256" key="3">
    <source>
        <dbReference type="ARBA" id="ARBA00038502"/>
    </source>
</evidence>
<gene>
    <name evidence="5" type="ORF">SUNI508_08297</name>
</gene>
<dbReference type="PROSITE" id="PS51186">
    <property type="entry name" value="GNAT"/>
    <property type="match status" value="1"/>
</dbReference>
<sequence>MENAPFQVPANAIVTTDKCFIRPYNVSDAASLSAAANDPEIARFMRNKFPSPYTLDDAHFFINLSSERTPCVNYAIFLLDGTYAGGIGFIPGGDTEFRTWEVGYWIGKNQWGKGVTTSAVRGFCKWAFTAIPEILRIEAGVYEGNFGSMKVLERAGFLREGVRRKAVVKFGKAFDVTVFGLLREDVEGSNRDEQA</sequence>
<keyword evidence="6" id="KW-1185">Reference proteome</keyword>
<organism evidence="5 6">
    <name type="scientific">Seiridium unicorne</name>
    <dbReference type="NCBI Taxonomy" id="138068"/>
    <lineage>
        <taxon>Eukaryota</taxon>
        <taxon>Fungi</taxon>
        <taxon>Dikarya</taxon>
        <taxon>Ascomycota</taxon>
        <taxon>Pezizomycotina</taxon>
        <taxon>Sordariomycetes</taxon>
        <taxon>Xylariomycetidae</taxon>
        <taxon>Amphisphaeriales</taxon>
        <taxon>Sporocadaceae</taxon>
        <taxon>Seiridium</taxon>
    </lineage>
</organism>
<feature type="domain" description="N-acetyltransferase" evidence="4">
    <location>
        <begin position="19"/>
        <end position="175"/>
    </location>
</feature>
<dbReference type="PANTHER" id="PTHR43792:SF8">
    <property type="entry name" value="[RIBOSOMAL PROTEIN US5]-ALANINE N-ACETYLTRANSFERASE"/>
    <property type="match status" value="1"/>
</dbReference>
<evidence type="ECO:0000256" key="1">
    <source>
        <dbReference type="ARBA" id="ARBA00022679"/>
    </source>
</evidence>
<evidence type="ECO:0000313" key="5">
    <source>
        <dbReference type="EMBL" id="KAK9418103.1"/>
    </source>
</evidence>
<proteinExistence type="inferred from homology"/>
<dbReference type="EMBL" id="JARVKF010000393">
    <property type="protein sequence ID" value="KAK9418103.1"/>
    <property type="molecule type" value="Genomic_DNA"/>
</dbReference>
<protein>
    <submittedName>
        <fullName evidence="5">N-acetyltransferase domain-containing protein</fullName>
    </submittedName>
</protein>
<dbReference type="InterPro" id="IPR051531">
    <property type="entry name" value="N-acetyltransferase"/>
</dbReference>
<evidence type="ECO:0000313" key="6">
    <source>
        <dbReference type="Proteomes" id="UP001408356"/>
    </source>
</evidence>
<dbReference type="Pfam" id="PF13302">
    <property type="entry name" value="Acetyltransf_3"/>
    <property type="match status" value="1"/>
</dbReference>
<reference evidence="5 6" key="1">
    <citation type="journal article" date="2024" name="J. Plant Pathol.">
        <title>Sequence and assembly of the genome of Seiridium unicorne, isolate CBS 538.82, causal agent of cypress canker disease.</title>
        <authorList>
            <person name="Scali E."/>
            <person name="Rocca G.D."/>
            <person name="Danti R."/>
            <person name="Garbelotto M."/>
            <person name="Barberini S."/>
            <person name="Baroncelli R."/>
            <person name="Emiliani G."/>
        </authorList>
    </citation>
    <scope>NUCLEOTIDE SEQUENCE [LARGE SCALE GENOMIC DNA]</scope>
    <source>
        <strain evidence="5 6">BM-138-508</strain>
    </source>
</reference>